<dbReference type="Gene3D" id="2.60.40.10">
    <property type="entry name" value="Immunoglobulins"/>
    <property type="match status" value="1"/>
</dbReference>
<proteinExistence type="predicted"/>
<feature type="domain" description="Fibronectin type-III" evidence="2">
    <location>
        <begin position="492"/>
        <end position="563"/>
    </location>
</feature>
<comment type="caution">
    <text evidence="3">The sequence shown here is derived from an EMBL/GenBank/DDBJ whole genome shotgun (WGS) entry which is preliminary data.</text>
</comment>
<dbReference type="Pfam" id="PF00041">
    <property type="entry name" value="fn3"/>
    <property type="match status" value="1"/>
</dbReference>
<evidence type="ECO:0000256" key="1">
    <source>
        <dbReference type="SAM" id="MobiDB-lite"/>
    </source>
</evidence>
<dbReference type="Proteomes" id="UP000821846">
    <property type="component" value="Unassembled WGS sequence"/>
</dbReference>
<dbReference type="RefSeq" id="WP_173866993.1">
    <property type="nucleotide sequence ID" value="NZ_JAAWUU010000072.1"/>
</dbReference>
<keyword evidence="4" id="KW-1185">Reference proteome</keyword>
<reference evidence="3 4" key="1">
    <citation type="journal article" date="2020" name="Cell Host Microbe">
        <title>Functional and Genomic Variation between Human-Derived Isolates of Lachnospiraceae Reveals Inter- and Intra-Species Diversity.</title>
        <authorList>
            <person name="Sorbara M.T."/>
            <person name="Littmann E.R."/>
            <person name="Fontana E."/>
            <person name="Moody T.U."/>
            <person name="Kohout C.E."/>
            <person name="Gjonbalaj M."/>
            <person name="Eaton V."/>
            <person name="Seok R."/>
            <person name="Leiner I.M."/>
            <person name="Pamer E.G."/>
        </authorList>
    </citation>
    <scope>NUCLEOTIDE SEQUENCE [LARGE SCALE GENOMIC DNA]</scope>
    <source>
        <strain evidence="3 4">MSK.14.16</strain>
    </source>
</reference>
<dbReference type="InterPro" id="IPR013783">
    <property type="entry name" value="Ig-like_fold"/>
</dbReference>
<organism evidence="3 4">
    <name type="scientific">Faecalicatena fissicatena</name>
    <dbReference type="NCBI Taxonomy" id="290055"/>
    <lineage>
        <taxon>Bacteria</taxon>
        <taxon>Bacillati</taxon>
        <taxon>Bacillota</taxon>
        <taxon>Clostridia</taxon>
        <taxon>Lachnospirales</taxon>
        <taxon>Lachnospiraceae</taxon>
        <taxon>Faecalicatena</taxon>
    </lineage>
</organism>
<evidence type="ECO:0000313" key="4">
    <source>
        <dbReference type="Proteomes" id="UP000821846"/>
    </source>
</evidence>
<dbReference type="SUPFAM" id="SSF49265">
    <property type="entry name" value="Fibronectin type III"/>
    <property type="match status" value="1"/>
</dbReference>
<evidence type="ECO:0000259" key="2">
    <source>
        <dbReference type="Pfam" id="PF00041"/>
    </source>
</evidence>
<dbReference type="InterPro" id="IPR003961">
    <property type="entry name" value="FN3_dom"/>
</dbReference>
<evidence type="ECO:0000313" key="3">
    <source>
        <dbReference type="EMBL" id="NSG31336.1"/>
    </source>
</evidence>
<dbReference type="InterPro" id="IPR036116">
    <property type="entry name" value="FN3_sf"/>
</dbReference>
<sequence>MINTKKYLFILIGFLTAILYLHPASVLAEEAQKITVSYRYVDEDTGEVFKEQKRSTDKQAGESYEATPAEEWEYASSNNGLVEGKIKGEQGKTYMLDFEYPNNILKIECLSESSEENVIQIYYKAYHLMGYYTTYATVTYIDEDTDEIIEKKEMEVQCHSHFSYDIPFLVEDSRGVSYRYDSKNSKNEEIVSCTKENAFRNQIKLYYKKGKLGENEAVVSVYNEFLNENYYQKIFIEGLTVGADFYINYDSESIPSNNSSAYYYVWDLETEVVYIESLSRNLAENIIRMSNVKFPPGSEATEEVVKIEFIDADTGKAFRTARKRLDPGNQINYTAPNKLTADNGNVYYFDRDNKNNHLSIKVSKIEKGSDVYKTGNVIKAYYFTKKNPGDPAAVRISYMDSATGKLVRQEDKDGLIVGESYLHQPEESFKIGDVTYTYDQENAKNKLQIENLSGHPGKDEIVIYYKASVPDSNQNSDHDSKPNPPKVKKLAAPKKLQAVRTGTTKAKIMFKKVKKADGYQISYADNKKFRKAKKRSTGKTNIVLKKLKKNRKYYVRVRAYQKVNGAKKYGTYSKVKVIAKR</sequence>
<name>A0ABX2H0E0_9FIRM</name>
<gene>
    <name evidence="3" type="ORF">HFM93_13955</name>
</gene>
<feature type="region of interest" description="Disordered" evidence="1">
    <location>
        <begin position="471"/>
        <end position="491"/>
    </location>
</feature>
<dbReference type="EMBL" id="JAAWUZ010000075">
    <property type="protein sequence ID" value="NSG31336.1"/>
    <property type="molecule type" value="Genomic_DNA"/>
</dbReference>
<protein>
    <submittedName>
        <fullName evidence="3">Fibronectin type III domain-containing protein</fullName>
    </submittedName>
</protein>
<dbReference type="CDD" id="cd00063">
    <property type="entry name" value="FN3"/>
    <property type="match status" value="1"/>
</dbReference>
<accession>A0ABX2H0E0</accession>